<dbReference type="GO" id="GO:0003723">
    <property type="term" value="F:RNA binding"/>
    <property type="evidence" value="ECO:0007669"/>
    <property type="project" value="UniProtKB-UniRule"/>
</dbReference>
<dbReference type="FunFam" id="3.30.70.330:FF:000816">
    <property type="entry name" value="Heterogeneous nuclear ribonucleoprotein Q"/>
    <property type="match status" value="1"/>
</dbReference>
<protein>
    <submittedName>
        <fullName evidence="5">Heterogeneous nuclear ribonucleoprotein Q</fullName>
    </submittedName>
</protein>
<dbReference type="GO" id="GO:1990904">
    <property type="term" value="C:ribonucleoprotein complex"/>
    <property type="evidence" value="ECO:0007669"/>
    <property type="project" value="UniProtKB-KW"/>
</dbReference>
<feature type="compositionally biased region" description="Basic and acidic residues" evidence="3">
    <location>
        <begin position="131"/>
        <end position="182"/>
    </location>
</feature>
<name>A0A438EVK5_VITVI</name>
<evidence type="ECO:0000256" key="1">
    <source>
        <dbReference type="ARBA" id="ARBA00022884"/>
    </source>
</evidence>
<feature type="region of interest" description="Disordered" evidence="3">
    <location>
        <begin position="1"/>
        <end position="78"/>
    </location>
</feature>
<evidence type="ECO:0000313" key="6">
    <source>
        <dbReference type="Proteomes" id="UP000288805"/>
    </source>
</evidence>
<dbReference type="InterPro" id="IPR035979">
    <property type="entry name" value="RBD_domain_sf"/>
</dbReference>
<sequence>MRTRNAETPKPASKKKTPQAKKSAGKAPQTTPETGAGSVTPKSTETKRVSATKGKQVKTNETTPTSTQNAAAELNTGASVEEVKTAANVSLVTPETKAASGAKSVVKKTPGKARTPPSVKAVSAKTPELGESLKPKVEEPAKKEGVDAAKEGESTEKEGTESAKKEGPVVKNVEDSNKKETSSGHPEGVPTENPRDTSEHEEIVALNVAKSLDNGEISIAKEVPDVNEELGEEIKHVEDKEETKNEQVNMEAETNEARVGEDAPVKEDKYYGDEVMDYGDEEGLEEPEEELPVSDAVDPGEETEALEEEHRELTAIAKERKISKAHEIFVGGLDRDAEEEDVKKVFERIGEVVEVRLHKNLSSNKNKGYAFVKFANKEHASRALSEMKNPVICGKRCGTAPSEDNNTLFLGNICNTWTKEAIKQKLKDYGIEGVGNITLVPNPQHEGLSRGFAFLEFSCHADAMLAYKRLQKPDVIFGHAERTAKVAFAEPLREPDPEIMAQVKSVFVDGLPPHWDEDRVREQFKGYGEIERIVLARNMSTAKRKDFGFVDFTTHEAALSCIDSVNNTELCDGNSKTKVKVRLSNPLPKTQAVKGGLCGGFRIGHGGVGSSSKFGRGGFGREDITSTEHNFNVTGVSINVNMVQLARHGAIDRGHGKYFPFRQQPFFPEEDFDNSFSGRHFDDPYLYEDNARGIKRPFIPDWDPGYMEQAGFALDWITLTQRLIFMDLVIGIILKLAVVSTHKIIMVLIMIEVHILPITEMIGHIEAVIIIKLKFLWEAIVIKDREPSVDRECGMHCINDGQVGCRLKE</sequence>
<keyword evidence="5" id="KW-0687">Ribonucleoprotein</keyword>
<feature type="compositionally biased region" description="Basic and acidic residues" evidence="3">
    <location>
        <begin position="193"/>
        <end position="202"/>
    </location>
</feature>
<dbReference type="Pfam" id="PF00076">
    <property type="entry name" value="RRM_1"/>
    <property type="match status" value="3"/>
</dbReference>
<feature type="domain" description="RRM" evidence="4">
    <location>
        <begin position="504"/>
        <end position="586"/>
    </location>
</feature>
<dbReference type="PROSITE" id="PS50102">
    <property type="entry name" value="RRM"/>
    <property type="match status" value="3"/>
</dbReference>
<feature type="compositionally biased region" description="Polar residues" evidence="3">
    <location>
        <begin position="57"/>
        <end position="70"/>
    </location>
</feature>
<reference evidence="5 6" key="1">
    <citation type="journal article" date="2018" name="PLoS Genet.">
        <title>Population sequencing reveals clonal diversity and ancestral inbreeding in the grapevine cultivar Chardonnay.</title>
        <authorList>
            <person name="Roach M.J."/>
            <person name="Johnson D.L."/>
            <person name="Bohlmann J."/>
            <person name="van Vuuren H.J."/>
            <person name="Jones S.J."/>
            <person name="Pretorius I.S."/>
            <person name="Schmidt S.A."/>
            <person name="Borneman A.R."/>
        </authorList>
    </citation>
    <scope>NUCLEOTIDE SEQUENCE [LARGE SCALE GENOMIC DNA]</scope>
    <source>
        <strain evidence="6">cv. Chardonnay</strain>
        <tissue evidence="5">Leaf</tissue>
    </source>
</reference>
<feature type="compositionally biased region" description="Basic and acidic residues" evidence="3">
    <location>
        <begin position="233"/>
        <end position="245"/>
    </location>
</feature>
<evidence type="ECO:0000313" key="5">
    <source>
        <dbReference type="EMBL" id="RVW51716.1"/>
    </source>
</evidence>
<evidence type="ECO:0000259" key="4">
    <source>
        <dbReference type="PROSITE" id="PS50102"/>
    </source>
</evidence>
<proteinExistence type="predicted"/>
<dbReference type="PANTHER" id="PTHR21245">
    <property type="entry name" value="HETEROGENEOUS NUCLEAR RIBONUCLEOPROTEIN"/>
    <property type="match status" value="1"/>
</dbReference>
<dbReference type="FunFam" id="3.30.70.330:FF:000187">
    <property type="entry name" value="Heterogeneous nuclear ribonucleoprotein Q"/>
    <property type="match status" value="1"/>
</dbReference>
<gene>
    <name evidence="5" type="primary">LIF2_9</name>
    <name evidence="5" type="ORF">CK203_066742</name>
</gene>
<feature type="compositionally biased region" description="Basic and acidic residues" evidence="3">
    <location>
        <begin position="255"/>
        <end position="272"/>
    </location>
</feature>
<feature type="region of interest" description="Disordered" evidence="3">
    <location>
        <begin position="233"/>
        <end position="272"/>
    </location>
</feature>
<accession>A0A438EVK5</accession>
<dbReference type="SMART" id="SM00360">
    <property type="entry name" value="RRM"/>
    <property type="match status" value="3"/>
</dbReference>
<dbReference type="Proteomes" id="UP000288805">
    <property type="component" value="Unassembled WGS sequence"/>
</dbReference>
<feature type="domain" description="RRM" evidence="4">
    <location>
        <begin position="406"/>
        <end position="491"/>
    </location>
</feature>
<dbReference type="CDD" id="cd00590">
    <property type="entry name" value="RRM_SF"/>
    <property type="match status" value="2"/>
</dbReference>
<keyword evidence="1 2" id="KW-0694">RNA-binding</keyword>
<feature type="domain" description="RRM" evidence="4">
    <location>
        <begin position="326"/>
        <end position="404"/>
    </location>
</feature>
<dbReference type="Gene3D" id="3.30.70.330">
    <property type="match status" value="3"/>
</dbReference>
<evidence type="ECO:0000256" key="3">
    <source>
        <dbReference type="SAM" id="MobiDB-lite"/>
    </source>
</evidence>
<evidence type="ECO:0000256" key="2">
    <source>
        <dbReference type="PROSITE-ProRule" id="PRU00176"/>
    </source>
</evidence>
<feature type="region of interest" description="Disordered" evidence="3">
    <location>
        <begin position="93"/>
        <end position="202"/>
    </location>
</feature>
<dbReference type="InterPro" id="IPR012677">
    <property type="entry name" value="Nucleotide-bd_a/b_plait_sf"/>
</dbReference>
<comment type="caution">
    <text evidence="5">The sequence shown here is derived from an EMBL/GenBank/DDBJ whole genome shotgun (WGS) entry which is preliminary data.</text>
</comment>
<organism evidence="5 6">
    <name type="scientific">Vitis vinifera</name>
    <name type="common">Grape</name>
    <dbReference type="NCBI Taxonomy" id="29760"/>
    <lineage>
        <taxon>Eukaryota</taxon>
        <taxon>Viridiplantae</taxon>
        <taxon>Streptophyta</taxon>
        <taxon>Embryophyta</taxon>
        <taxon>Tracheophyta</taxon>
        <taxon>Spermatophyta</taxon>
        <taxon>Magnoliopsida</taxon>
        <taxon>eudicotyledons</taxon>
        <taxon>Gunneridae</taxon>
        <taxon>Pentapetalae</taxon>
        <taxon>rosids</taxon>
        <taxon>Vitales</taxon>
        <taxon>Vitaceae</taxon>
        <taxon>Viteae</taxon>
        <taxon>Vitis</taxon>
    </lineage>
</organism>
<dbReference type="AlphaFoldDB" id="A0A438EVK5"/>
<dbReference type="EMBL" id="QGNW01001179">
    <property type="protein sequence ID" value="RVW51716.1"/>
    <property type="molecule type" value="Genomic_DNA"/>
</dbReference>
<dbReference type="SUPFAM" id="SSF54928">
    <property type="entry name" value="RNA-binding domain, RBD"/>
    <property type="match status" value="2"/>
</dbReference>
<dbReference type="InterPro" id="IPR000504">
    <property type="entry name" value="RRM_dom"/>
</dbReference>